<dbReference type="InterPro" id="IPR027395">
    <property type="entry name" value="WH_DNA-bd_dom"/>
</dbReference>
<name>A0A841GZR5_9BACT</name>
<dbReference type="Gene3D" id="1.10.10.10">
    <property type="entry name" value="Winged helix-like DNA-binding domain superfamily/Winged helix DNA-binding domain"/>
    <property type="match status" value="1"/>
</dbReference>
<evidence type="ECO:0000313" key="3">
    <source>
        <dbReference type="Proteomes" id="UP000582837"/>
    </source>
</evidence>
<dbReference type="GO" id="GO:0003677">
    <property type="term" value="F:DNA binding"/>
    <property type="evidence" value="ECO:0007669"/>
    <property type="project" value="UniProtKB-KW"/>
</dbReference>
<evidence type="ECO:0000259" key="1">
    <source>
        <dbReference type="SMART" id="SM00418"/>
    </source>
</evidence>
<dbReference type="InterPro" id="IPR001845">
    <property type="entry name" value="HTH_ArsR_DNA-bd_dom"/>
</dbReference>
<dbReference type="AlphaFoldDB" id="A0A841GZR5"/>
<dbReference type="EMBL" id="JACHIA010000007">
    <property type="protein sequence ID" value="MBB6071305.1"/>
    <property type="molecule type" value="Genomic_DNA"/>
</dbReference>
<gene>
    <name evidence="2" type="ORF">HNQ61_002929</name>
</gene>
<feature type="domain" description="HTH arsR-type" evidence="1">
    <location>
        <begin position="29"/>
        <end position="111"/>
    </location>
</feature>
<dbReference type="SMART" id="SM00418">
    <property type="entry name" value="HTH_ARSR"/>
    <property type="match status" value="1"/>
</dbReference>
<dbReference type="InterPro" id="IPR036388">
    <property type="entry name" value="WH-like_DNA-bd_sf"/>
</dbReference>
<comment type="caution">
    <text evidence="2">The sequence shown here is derived from an EMBL/GenBank/DDBJ whole genome shotgun (WGS) entry which is preliminary data.</text>
</comment>
<dbReference type="CDD" id="cd00090">
    <property type="entry name" value="HTH_ARSR"/>
    <property type="match status" value="1"/>
</dbReference>
<accession>A0A841GZR5</accession>
<proteinExistence type="predicted"/>
<dbReference type="PANTHER" id="PTHR37318">
    <property type="entry name" value="BSL7504 PROTEIN"/>
    <property type="match status" value="1"/>
</dbReference>
<sequence length="123" mass="13334">MGDAKRAQTPATSSVLRSVAGAADDTAAELDRLIHERVRLGIVSALAVNASMSFNELKTMLGLTDGNLSVHARKLEEAGYVDCAKSFEGRTPRTEFSLTDSGRRALEAYLNHMEALIQAVRDR</sequence>
<dbReference type="Proteomes" id="UP000582837">
    <property type="component" value="Unassembled WGS sequence"/>
</dbReference>
<dbReference type="PANTHER" id="PTHR37318:SF1">
    <property type="entry name" value="BSL7504 PROTEIN"/>
    <property type="match status" value="1"/>
</dbReference>
<dbReference type="InterPro" id="IPR036390">
    <property type="entry name" value="WH_DNA-bd_sf"/>
</dbReference>
<dbReference type="InterPro" id="IPR011991">
    <property type="entry name" value="ArsR-like_HTH"/>
</dbReference>
<dbReference type="GO" id="GO:0003700">
    <property type="term" value="F:DNA-binding transcription factor activity"/>
    <property type="evidence" value="ECO:0007669"/>
    <property type="project" value="InterPro"/>
</dbReference>
<evidence type="ECO:0000313" key="2">
    <source>
        <dbReference type="EMBL" id="MBB6071305.1"/>
    </source>
</evidence>
<keyword evidence="3" id="KW-1185">Reference proteome</keyword>
<reference evidence="2 3" key="1">
    <citation type="submission" date="2020-08" db="EMBL/GenBank/DDBJ databases">
        <title>Genomic Encyclopedia of Type Strains, Phase IV (KMG-IV): sequencing the most valuable type-strain genomes for metagenomic binning, comparative biology and taxonomic classification.</title>
        <authorList>
            <person name="Goeker M."/>
        </authorList>
    </citation>
    <scope>NUCLEOTIDE SEQUENCE [LARGE SCALE GENOMIC DNA]</scope>
    <source>
        <strain evidence="2 3">DSM 29007</strain>
    </source>
</reference>
<protein>
    <submittedName>
        <fullName evidence="2">DNA-binding MarR family transcriptional regulator</fullName>
    </submittedName>
</protein>
<dbReference type="SUPFAM" id="SSF46785">
    <property type="entry name" value="Winged helix' DNA-binding domain"/>
    <property type="match status" value="1"/>
</dbReference>
<dbReference type="Pfam" id="PF13601">
    <property type="entry name" value="HTH_34"/>
    <property type="match status" value="1"/>
</dbReference>
<organism evidence="2 3">
    <name type="scientific">Longimicrobium terrae</name>
    <dbReference type="NCBI Taxonomy" id="1639882"/>
    <lineage>
        <taxon>Bacteria</taxon>
        <taxon>Pseudomonadati</taxon>
        <taxon>Gemmatimonadota</taxon>
        <taxon>Longimicrobiia</taxon>
        <taxon>Longimicrobiales</taxon>
        <taxon>Longimicrobiaceae</taxon>
        <taxon>Longimicrobium</taxon>
    </lineage>
</organism>
<keyword evidence="2" id="KW-0238">DNA-binding</keyword>